<dbReference type="SUPFAM" id="SSF88659">
    <property type="entry name" value="Sigma3 and sigma4 domains of RNA polymerase sigma factors"/>
    <property type="match status" value="1"/>
</dbReference>
<proteinExistence type="predicted"/>
<protein>
    <recommendedName>
        <fullName evidence="3">RNA polymerase sigma-70 region 4 domain-containing protein</fullName>
    </recommendedName>
</protein>
<accession>A0ABU5JAU8</accession>
<dbReference type="RefSeq" id="WP_322439996.1">
    <property type="nucleotide sequence ID" value="NZ_JAXOTQ010000009.1"/>
</dbReference>
<dbReference type="Gene3D" id="1.10.10.10">
    <property type="entry name" value="Winged helix-like DNA-binding domain superfamily/Winged helix DNA-binding domain"/>
    <property type="match status" value="1"/>
</dbReference>
<comment type="caution">
    <text evidence="1">The sequence shown here is derived from an EMBL/GenBank/DDBJ whole genome shotgun (WGS) entry which is preliminary data.</text>
</comment>
<evidence type="ECO:0000313" key="2">
    <source>
        <dbReference type="Proteomes" id="UP001290101"/>
    </source>
</evidence>
<sequence>MSRAPALRMPRRLRRAFDGLTVTQQQVVVLYGVDHQPAKVTAHKLGMPAAAVRPIFTAACQAMAQSGGAR</sequence>
<evidence type="ECO:0008006" key="3">
    <source>
        <dbReference type="Google" id="ProtNLM"/>
    </source>
</evidence>
<reference evidence="1 2" key="1">
    <citation type="submission" date="2023-12" db="EMBL/GenBank/DDBJ databases">
        <title>Micromonospora sp. nov., isolated from Atacama Desert.</title>
        <authorList>
            <person name="Carro L."/>
            <person name="Golinska P."/>
            <person name="Klenk H.-P."/>
            <person name="Goodfellow M."/>
        </authorList>
    </citation>
    <scope>NUCLEOTIDE SEQUENCE [LARGE SCALE GENOMIC DNA]</scope>
    <source>
        <strain evidence="1 2">4G53</strain>
    </source>
</reference>
<dbReference type="InterPro" id="IPR013324">
    <property type="entry name" value="RNA_pol_sigma_r3/r4-like"/>
</dbReference>
<evidence type="ECO:0000313" key="1">
    <source>
        <dbReference type="EMBL" id="MDZ5489705.1"/>
    </source>
</evidence>
<name>A0ABU5JAU8_9ACTN</name>
<dbReference type="InterPro" id="IPR036388">
    <property type="entry name" value="WH-like_DNA-bd_sf"/>
</dbReference>
<keyword evidence="2" id="KW-1185">Reference proteome</keyword>
<organism evidence="1 2">
    <name type="scientific">Micromonospora sicca</name>
    <dbReference type="NCBI Taxonomy" id="2202420"/>
    <lineage>
        <taxon>Bacteria</taxon>
        <taxon>Bacillati</taxon>
        <taxon>Actinomycetota</taxon>
        <taxon>Actinomycetes</taxon>
        <taxon>Micromonosporales</taxon>
        <taxon>Micromonosporaceae</taxon>
        <taxon>Micromonospora</taxon>
    </lineage>
</organism>
<dbReference type="Proteomes" id="UP001290101">
    <property type="component" value="Unassembled WGS sequence"/>
</dbReference>
<dbReference type="EMBL" id="JAXOTQ010000009">
    <property type="protein sequence ID" value="MDZ5489705.1"/>
    <property type="molecule type" value="Genomic_DNA"/>
</dbReference>
<gene>
    <name evidence="1" type="ORF">U2F25_09535</name>
</gene>